<proteinExistence type="predicted"/>
<reference evidence="1 2" key="1">
    <citation type="submission" date="2017-06" db="EMBL/GenBank/DDBJ databases">
        <authorList>
            <person name="Kim H.J."/>
            <person name="Triplett B.A."/>
        </authorList>
    </citation>
    <scope>NUCLEOTIDE SEQUENCE [LARGE SCALE GENOMIC DNA]</scope>
    <source>
        <strain evidence="1 2">CGMCC 4.1858</strain>
    </source>
</reference>
<accession>A0A239MZV8</accession>
<gene>
    <name evidence="1" type="ORF">SAMN05216252_12934</name>
</gene>
<protein>
    <submittedName>
        <fullName evidence="1">Uncharacterized protein</fullName>
    </submittedName>
</protein>
<organism evidence="1 2">
    <name type="scientific">Actinacidiphila glaucinigra</name>
    <dbReference type="NCBI Taxonomy" id="235986"/>
    <lineage>
        <taxon>Bacteria</taxon>
        <taxon>Bacillati</taxon>
        <taxon>Actinomycetota</taxon>
        <taxon>Actinomycetes</taxon>
        <taxon>Kitasatosporales</taxon>
        <taxon>Streptomycetaceae</taxon>
        <taxon>Actinacidiphila</taxon>
    </lineage>
</organism>
<keyword evidence="2" id="KW-1185">Reference proteome</keyword>
<evidence type="ECO:0000313" key="1">
    <source>
        <dbReference type="EMBL" id="SNT47732.1"/>
    </source>
</evidence>
<name>A0A239MZV8_9ACTN</name>
<evidence type="ECO:0000313" key="2">
    <source>
        <dbReference type="Proteomes" id="UP000198280"/>
    </source>
</evidence>
<dbReference type="AlphaFoldDB" id="A0A239MZV8"/>
<sequence>MGPAAGEVLPHVREELTRTRRSGRFRDVRHDEELQLMCRTVLARLS</sequence>
<dbReference type="Proteomes" id="UP000198280">
    <property type="component" value="Unassembled WGS sequence"/>
</dbReference>
<dbReference type="EMBL" id="FZOF01000029">
    <property type="protein sequence ID" value="SNT47732.1"/>
    <property type="molecule type" value="Genomic_DNA"/>
</dbReference>